<dbReference type="PANTHER" id="PTHR43214">
    <property type="entry name" value="TWO-COMPONENT RESPONSE REGULATOR"/>
    <property type="match status" value="1"/>
</dbReference>
<dbReference type="InterPro" id="IPR000792">
    <property type="entry name" value="Tscrpt_reg_LuxR_C"/>
</dbReference>
<dbReference type="SUPFAM" id="SSF46894">
    <property type="entry name" value="C-terminal effector domain of the bipartite response regulators"/>
    <property type="match status" value="1"/>
</dbReference>
<dbReference type="GO" id="GO:0006355">
    <property type="term" value="P:regulation of DNA-templated transcription"/>
    <property type="evidence" value="ECO:0007669"/>
    <property type="project" value="InterPro"/>
</dbReference>
<dbReference type="AlphaFoldDB" id="A0A6G4X7A9"/>
<feature type="non-terminal residue" evidence="3">
    <location>
        <position position="1"/>
    </location>
</feature>
<dbReference type="PRINTS" id="PR00038">
    <property type="entry name" value="HTHLUXR"/>
</dbReference>
<dbReference type="RefSeq" id="WP_165302406.1">
    <property type="nucleotide sequence ID" value="NZ_JAAKZZ010000527.1"/>
</dbReference>
<name>A0A6G4X7A9_9ACTN</name>
<reference evidence="3 4" key="1">
    <citation type="submission" date="2020-02" db="EMBL/GenBank/DDBJ databases">
        <title>Whole-genome analyses of novel actinobacteria.</title>
        <authorList>
            <person name="Sahin N."/>
            <person name="Tatar D."/>
        </authorList>
    </citation>
    <scope>NUCLEOTIDE SEQUENCE [LARGE SCALE GENOMIC DNA]</scope>
    <source>
        <strain evidence="3 4">SB3404</strain>
    </source>
</reference>
<dbReference type="InterPro" id="IPR039420">
    <property type="entry name" value="WalR-like"/>
</dbReference>
<protein>
    <submittedName>
        <fullName evidence="3">Helix-turn-helix transcriptional regulator</fullName>
    </submittedName>
</protein>
<dbReference type="CDD" id="cd06170">
    <property type="entry name" value="LuxR_C_like"/>
    <property type="match status" value="1"/>
</dbReference>
<dbReference type="SMART" id="SM00421">
    <property type="entry name" value="HTH_LUXR"/>
    <property type="match status" value="1"/>
</dbReference>
<dbReference type="Pfam" id="PF00196">
    <property type="entry name" value="GerE"/>
    <property type="match status" value="1"/>
</dbReference>
<dbReference type="PANTHER" id="PTHR43214:SF42">
    <property type="entry name" value="TRANSCRIPTIONAL REGULATORY PROTEIN DESR"/>
    <property type="match status" value="1"/>
</dbReference>
<organism evidence="3 4">
    <name type="scientific">Streptomyces boncukensis</name>
    <dbReference type="NCBI Taxonomy" id="2711219"/>
    <lineage>
        <taxon>Bacteria</taxon>
        <taxon>Bacillati</taxon>
        <taxon>Actinomycetota</taxon>
        <taxon>Actinomycetes</taxon>
        <taxon>Kitasatosporales</taxon>
        <taxon>Streptomycetaceae</taxon>
        <taxon>Streptomyces</taxon>
    </lineage>
</organism>
<dbReference type="InterPro" id="IPR016032">
    <property type="entry name" value="Sig_transdc_resp-reg_C-effctor"/>
</dbReference>
<evidence type="ECO:0000259" key="2">
    <source>
        <dbReference type="PROSITE" id="PS50043"/>
    </source>
</evidence>
<keyword evidence="4" id="KW-1185">Reference proteome</keyword>
<evidence type="ECO:0000313" key="4">
    <source>
        <dbReference type="Proteomes" id="UP000477722"/>
    </source>
</evidence>
<feature type="domain" description="HTH luxR-type" evidence="2">
    <location>
        <begin position="352"/>
        <end position="418"/>
    </location>
</feature>
<accession>A0A6G4X7A9</accession>
<dbReference type="Gene3D" id="1.10.10.10">
    <property type="entry name" value="Winged helix-like DNA-binding domain superfamily/Winged helix DNA-binding domain"/>
    <property type="match status" value="1"/>
</dbReference>
<dbReference type="EMBL" id="JAAKZZ010000527">
    <property type="protein sequence ID" value="NGO72737.1"/>
    <property type="molecule type" value="Genomic_DNA"/>
</dbReference>
<evidence type="ECO:0000256" key="1">
    <source>
        <dbReference type="ARBA" id="ARBA00023125"/>
    </source>
</evidence>
<dbReference type="GO" id="GO:0003677">
    <property type="term" value="F:DNA binding"/>
    <property type="evidence" value="ECO:0007669"/>
    <property type="project" value="UniProtKB-KW"/>
</dbReference>
<keyword evidence="1" id="KW-0238">DNA-binding</keyword>
<proteinExistence type="predicted"/>
<evidence type="ECO:0000313" key="3">
    <source>
        <dbReference type="EMBL" id="NGO72737.1"/>
    </source>
</evidence>
<comment type="caution">
    <text evidence="3">The sequence shown here is derived from an EMBL/GenBank/DDBJ whole genome shotgun (WGS) entry which is preliminary data.</text>
</comment>
<dbReference type="InterPro" id="IPR036388">
    <property type="entry name" value="WH-like_DNA-bd_sf"/>
</dbReference>
<gene>
    <name evidence="3" type="ORF">G5C65_31215</name>
</gene>
<dbReference type="Proteomes" id="UP000477722">
    <property type="component" value="Unassembled WGS sequence"/>
</dbReference>
<sequence length="419" mass="44288">ASHRTRQLLRRRDALSPAAGGLAAHEAFEALLGGGTAQHVAGIVERAPAGPVPSCEDDGEGTASLVGSLTLAVCDRLAEAERRLAATRRYADEHGLALASRGARALSAVVAFERGRITEARTLAERVRAEAAGGLPGLSAPVAVAVLVQVLIERDEAAQAEALIAEAGLGDAVPDLVTHLPVLAARGRLRLLRGRPAEGLRDLDECHRRLTAWGWRCPALPAFRSHAALALARAGRRAEAEETARSELDLARRFGAPRTLGVALRTLGLVRGGAEGLALLRESAEVLEGSPARLEHGHTLLELGAAQRRAGERATARRALRAAADLADAGGAVALGRRARAEIAVAGGRIRRSSPWGRDLTPSERRVAQMAADGMANQEIADELYVTVKTVEWHLGQTYRKLGISRRIKLREALSESGA</sequence>
<dbReference type="PROSITE" id="PS50043">
    <property type="entry name" value="HTH_LUXR_2"/>
    <property type="match status" value="1"/>
</dbReference>